<dbReference type="InterPro" id="IPR036894">
    <property type="entry name" value="YbaB-like_sf"/>
</dbReference>
<dbReference type="Pfam" id="PF02575">
    <property type="entry name" value="YbaB_DNA_bd"/>
    <property type="match status" value="1"/>
</dbReference>
<accession>A0A8J3P473</accession>
<dbReference type="SUPFAM" id="SSF82607">
    <property type="entry name" value="YbaB-like"/>
    <property type="match status" value="1"/>
</dbReference>
<evidence type="ECO:0000313" key="3">
    <source>
        <dbReference type="Proteomes" id="UP000659904"/>
    </source>
</evidence>
<protein>
    <recommendedName>
        <fullName evidence="4">DNA-binding protein YbaB</fullName>
    </recommendedName>
</protein>
<feature type="coiled-coil region" evidence="1">
    <location>
        <begin position="16"/>
        <end position="43"/>
    </location>
</feature>
<dbReference type="RefSeq" id="WP_170213242.1">
    <property type="nucleotide sequence ID" value="NZ_BONH01000070.1"/>
</dbReference>
<name>A0A8J3P473_9ACTN</name>
<dbReference type="Proteomes" id="UP000659904">
    <property type="component" value="Unassembled WGS sequence"/>
</dbReference>
<dbReference type="GO" id="GO:0003677">
    <property type="term" value="F:DNA binding"/>
    <property type="evidence" value="ECO:0007669"/>
    <property type="project" value="InterPro"/>
</dbReference>
<proteinExistence type="predicted"/>
<evidence type="ECO:0000256" key="1">
    <source>
        <dbReference type="SAM" id="Coils"/>
    </source>
</evidence>
<dbReference type="Gene3D" id="3.30.1310.10">
    <property type="entry name" value="Nucleoid-associated protein YbaB-like domain"/>
    <property type="match status" value="1"/>
</dbReference>
<keyword evidence="1" id="KW-0175">Coiled coil</keyword>
<dbReference type="InterPro" id="IPR004401">
    <property type="entry name" value="YbaB/EbfC"/>
</dbReference>
<comment type="caution">
    <text evidence="2">The sequence shown here is derived from an EMBL/GenBank/DDBJ whole genome shotgun (WGS) entry which is preliminary data.</text>
</comment>
<reference evidence="2 3" key="1">
    <citation type="submission" date="2021-01" db="EMBL/GenBank/DDBJ databases">
        <title>Whole genome shotgun sequence of Catellatospora citrea NBRC 14495.</title>
        <authorList>
            <person name="Komaki H."/>
            <person name="Tamura T."/>
        </authorList>
    </citation>
    <scope>NUCLEOTIDE SEQUENCE [LARGE SCALE GENOMIC DNA]</scope>
    <source>
        <strain evidence="2 3">NBRC 14495</strain>
    </source>
</reference>
<evidence type="ECO:0008006" key="4">
    <source>
        <dbReference type="Google" id="ProtNLM"/>
    </source>
</evidence>
<keyword evidence="3" id="KW-1185">Reference proteome</keyword>
<dbReference type="EMBL" id="BONH01000070">
    <property type="protein sequence ID" value="GIG03079.1"/>
    <property type="molecule type" value="Genomic_DNA"/>
</dbReference>
<gene>
    <name evidence="2" type="ORF">Cci01nite_81720</name>
</gene>
<evidence type="ECO:0000313" key="2">
    <source>
        <dbReference type="EMBL" id="GIG03079.1"/>
    </source>
</evidence>
<sequence>MTGPIYDQIEQRTAEFRRKRGQIADIERQLEAAQTTVTSKNRMISVAVSSRGEVMDIKFRTESYRTMPGAELSQLLVETIKEARQQALATVAEMFQVVLPDLPLMEMMSGKIDLDAMMSKVIPDVDVDGPAAYPRAEGADRG</sequence>
<organism evidence="2 3">
    <name type="scientific">Catellatospora citrea</name>
    <dbReference type="NCBI Taxonomy" id="53366"/>
    <lineage>
        <taxon>Bacteria</taxon>
        <taxon>Bacillati</taxon>
        <taxon>Actinomycetota</taxon>
        <taxon>Actinomycetes</taxon>
        <taxon>Micromonosporales</taxon>
        <taxon>Micromonosporaceae</taxon>
        <taxon>Catellatospora</taxon>
    </lineage>
</organism>
<dbReference type="AlphaFoldDB" id="A0A8J3P473"/>